<sequence length="207" mass="23538">MGFSEIKGSPCNFDFLHIFRNLANVPLSEVKAWHETSNIEIGSMADTPEKRAMVRILLYTYRDAFAHTLQDIKPSKSPDAPVVFRVVYDFRDWKAQGRAISKLGQDSSLQLINNLITVQHRRFRSDQFHRFYQPPTQSIFFSGKVFIPPNFPPAITPRGTACKQISTLNGLASSDSHILSLSDRPDLTNNHITTTPDHSMEWYPSTL</sequence>
<name>A0A3N2QA61_SODAK</name>
<evidence type="ECO:0000313" key="1">
    <source>
        <dbReference type="EMBL" id="ROT43535.1"/>
    </source>
</evidence>
<dbReference type="EMBL" id="ML119051">
    <property type="protein sequence ID" value="ROT43535.1"/>
    <property type="molecule type" value="Genomic_DNA"/>
</dbReference>
<reference evidence="1 2" key="1">
    <citation type="journal article" date="2018" name="Mol. Ecol.">
        <title>The obligate alkalophilic soda-lake fungus Sodiomyces alkalinus has shifted to a protein diet.</title>
        <authorList>
            <person name="Grum-Grzhimaylo A.A."/>
            <person name="Falkoski D.L."/>
            <person name="van den Heuvel J."/>
            <person name="Valero-Jimenez C.A."/>
            <person name="Min B."/>
            <person name="Choi I.G."/>
            <person name="Lipzen A."/>
            <person name="Daum C.G."/>
            <person name="Aanen D.K."/>
            <person name="Tsang A."/>
            <person name="Henrissat B."/>
            <person name="Bilanenko E.N."/>
            <person name="de Vries R.P."/>
            <person name="van Kan J.A.L."/>
            <person name="Grigoriev I.V."/>
            <person name="Debets A.J.M."/>
        </authorList>
    </citation>
    <scope>NUCLEOTIDE SEQUENCE [LARGE SCALE GENOMIC DNA]</scope>
    <source>
        <strain evidence="1 2">F11</strain>
    </source>
</reference>
<protein>
    <submittedName>
        <fullName evidence="1">Uncharacterized protein</fullName>
    </submittedName>
</protein>
<dbReference type="AlphaFoldDB" id="A0A3N2QA61"/>
<proteinExistence type="predicted"/>
<dbReference type="RefSeq" id="XP_028471341.1">
    <property type="nucleotide sequence ID" value="XM_028613852.1"/>
</dbReference>
<organism evidence="1 2">
    <name type="scientific">Sodiomyces alkalinus (strain CBS 110278 / VKM F-3762 / F11)</name>
    <name type="common">Alkaliphilic filamentous fungus</name>
    <dbReference type="NCBI Taxonomy" id="1314773"/>
    <lineage>
        <taxon>Eukaryota</taxon>
        <taxon>Fungi</taxon>
        <taxon>Dikarya</taxon>
        <taxon>Ascomycota</taxon>
        <taxon>Pezizomycotina</taxon>
        <taxon>Sordariomycetes</taxon>
        <taxon>Hypocreomycetidae</taxon>
        <taxon>Glomerellales</taxon>
        <taxon>Plectosphaerellaceae</taxon>
        <taxon>Sodiomyces</taxon>
    </lineage>
</organism>
<evidence type="ECO:0000313" key="2">
    <source>
        <dbReference type="Proteomes" id="UP000272025"/>
    </source>
</evidence>
<dbReference type="GeneID" id="39582330"/>
<accession>A0A3N2QA61</accession>
<keyword evidence="2" id="KW-1185">Reference proteome</keyword>
<dbReference type="Proteomes" id="UP000272025">
    <property type="component" value="Unassembled WGS sequence"/>
</dbReference>
<gene>
    <name evidence="1" type="ORF">SODALDRAFT_355748</name>
</gene>